<dbReference type="InterPro" id="IPR032812">
    <property type="entry name" value="SbsA_Ig"/>
</dbReference>
<evidence type="ECO:0000259" key="4">
    <source>
        <dbReference type="Pfam" id="PF13313"/>
    </source>
</evidence>
<evidence type="ECO:0000313" key="7">
    <source>
        <dbReference type="Proteomes" id="UP001293718"/>
    </source>
</evidence>
<gene>
    <name evidence="6" type="ORF">SM757_24775</name>
</gene>
<dbReference type="InterPro" id="IPR046540">
    <property type="entry name" value="DMFA2_C"/>
</dbReference>
<accession>A0ABU5ILN3</accession>
<dbReference type="Gene3D" id="2.60.40.1220">
    <property type="match status" value="1"/>
</dbReference>
<feature type="signal peptide" evidence="2">
    <location>
        <begin position="1"/>
        <end position="24"/>
    </location>
</feature>
<dbReference type="SUPFAM" id="SSF52317">
    <property type="entry name" value="Class I glutamine amidotransferase-like"/>
    <property type="match status" value="1"/>
</dbReference>
<dbReference type="InterPro" id="IPR013783">
    <property type="entry name" value="Ig-like_fold"/>
</dbReference>
<evidence type="ECO:0000256" key="2">
    <source>
        <dbReference type="SAM" id="SignalP"/>
    </source>
</evidence>
<dbReference type="Gene3D" id="3.40.50.880">
    <property type="match status" value="1"/>
</dbReference>
<dbReference type="InterPro" id="IPR025141">
    <property type="entry name" value="DUF4082"/>
</dbReference>
<dbReference type="CDD" id="cd03143">
    <property type="entry name" value="A4_beta-galactosidase_middle_domain"/>
    <property type="match status" value="1"/>
</dbReference>
<dbReference type="Pfam" id="PF20254">
    <property type="entry name" value="DMFA2_C"/>
    <property type="match status" value="1"/>
</dbReference>
<dbReference type="Proteomes" id="UP001293718">
    <property type="component" value="Unassembled WGS sequence"/>
</dbReference>
<dbReference type="InterPro" id="IPR014755">
    <property type="entry name" value="Cu-Rt/internalin_Ig-like"/>
</dbReference>
<evidence type="ECO:0000256" key="1">
    <source>
        <dbReference type="ARBA" id="ARBA00022729"/>
    </source>
</evidence>
<evidence type="ECO:0000259" key="5">
    <source>
        <dbReference type="Pfam" id="PF20254"/>
    </source>
</evidence>
<dbReference type="Gene3D" id="2.60.40.10">
    <property type="entry name" value="Immunoglobulins"/>
    <property type="match status" value="1"/>
</dbReference>
<protein>
    <submittedName>
        <fullName evidence="6">DUF6605 domain-containing protein</fullName>
    </submittedName>
</protein>
<dbReference type="SUPFAM" id="SSF81296">
    <property type="entry name" value="E set domains"/>
    <property type="match status" value="1"/>
</dbReference>
<reference evidence="6 7" key="1">
    <citation type="submission" date="2023-11" db="EMBL/GenBank/DDBJ databases">
        <title>Draft genome of Azohydromonas lata strain H1 (DSM1123), a polyhydroxyalkanoate producer.</title>
        <authorList>
            <person name="Traversa D."/>
            <person name="D'Addabbo P."/>
            <person name="Pazzani C."/>
            <person name="Manzari C."/>
            <person name="Chiara M."/>
            <person name="Scrascia M."/>
        </authorList>
    </citation>
    <scope>NUCLEOTIDE SEQUENCE [LARGE SCALE GENOMIC DNA]</scope>
    <source>
        <strain evidence="6 7">H1</strain>
    </source>
</reference>
<dbReference type="Pfam" id="PF13205">
    <property type="entry name" value="Big_5"/>
    <property type="match status" value="1"/>
</dbReference>
<sequence>MSRAWVLLAACLLSLLCWMRPAQAADPAQGPGGPILVLTNGASNFGTYYAEILRNEGFNLFTVADVSTVSAATLASYDVVLLAKTPLTATQVATLSTWVNGGGNLIAMAPDAQLAPLLGLTPTGATLAEAYLQVDTATGVGNGIAGQTMQYHGVADRYALSGAAALATLYSSATAATTHPAVTLRSVGAGRAAAFTYDLATSIVYTRQGNPAWATQERDGLPPVRSDDKFFGGAAADPQADWVDLAKVAIPQADEQQRLLANLINAMNVARKPLPRFWYFPNGHKAVVVMTGDDHGNNGTEGRFNWFKSMSPAGCSVANWECVRGTSYMFSDTPLSPYQAMVFDQEGFEVGLHVDTNCANYDATSLDATYASERGDWVARFGGVSSPITQRHHCVVWSDWTTGAETQLKYGMRMDTTYYFWPPGWVGDVPGIFTGSAMPMRFMRLDGSFVDVFQAATQMTDESGQSYPYTVDTLLDRALGTEGYYGAYVVNAHTDVDLIPEAQTVVASAQARGVPVISARQLLTWVDARNDSYFSALGWNGSSLSFGVSRAAAATGLQGMLPRRAGNDVLVGLTRGGVAVPFTVKVVKGVEYAFFAADSGNWVATYGVDSGGPTVITANPAAGTTGVSVYTSVNAIFSEALDAATVTTATVELRDGANALVSATVAYNAATRAVTLTPSAPLAGSTTYTVTLRGGAADPRIKDAAGVPLAANASWSFTTLAAANVQSCPCSGWSTSAAPANASIDDPGPVELGVKFRVDVDGVVTGVRFYKGAGNTGTHVGSLWSLDGTRLATATFGNETAGGWQEVQFATPVPVTANTVYVASYFAPNGHYAGDNSYFANAGVDKAPVHLLQNGVSGGNGLYAYGSGSTFPSQSWQATNYWVDVAFTPGGSSGGGTTPSANCTNPANAIVAENCLTGSPASEWDISGAGDASIQGFATDISVNRGGTVSFKVNTTASSYRFDIYRLGWYGGAGARKVATVNPSATLPQSQPSCLTQPGSGLIDCGNWAVSGSWTVPSTAVSGIYIARLVRNDTGGASHIAFVVRDDGSAADMVFQTSDTTWQAYNNWGGNSLYQGGPGTSPSRAYKVSYNRPFNTRTVDGGQDWIFANEYPMVRWLEANGFAVTYVSGVDTDRSATVLQGRKVFLSVGHDEYWSAQQRANVEAARAAGMHMAFFSGNEVFWKTRWESSIDASGTPYRTLVSYKETHANARIDPTGIWTGTWRDARFSPPADGGRPENALTGTLFMNNDTGVYYGITVPPAEGLLRLWRNTAVATQAAAGLTSTLPTGVLGYEWDADVDNGARPPGLFRLSQTSITSNGVLQDNGSTFGNGTLTHALTMYRHAGGARVFGAGTIQWSWGLDATHDLPRGTNAAVDQSLQQATVNLFADMGVQPGALRSPLAAATASTDTTAPTVAIAAPAAGASVAAGSSVTVSGTAADVGGQVAGVEVSTDGGSTWHPATGRATWSFSWTPTATGTASLQVRAVDDSGNLAAVPATRSVTVTPLACPCSGFAASATPSTASANDADTVNLGVKFSVDRSGSITAVRFYKGPANTGTHVGALWTSDGTLLGTATFFNETATGWQEAVFATPIPVSAGTVYVASYRAPNGGYAFDGSFFTNAGVDNGPVHLLGNGVSGGNGVFAYGGSSVAFPSSSYLSANYWVDVVFMPAP</sequence>
<keyword evidence="7" id="KW-1185">Reference proteome</keyword>
<keyword evidence="1 2" id="KW-0732">Signal</keyword>
<dbReference type="Pfam" id="PF17957">
    <property type="entry name" value="Big_7"/>
    <property type="match status" value="1"/>
</dbReference>
<evidence type="ECO:0000313" key="6">
    <source>
        <dbReference type="EMBL" id="MDZ5459799.1"/>
    </source>
</evidence>
<comment type="caution">
    <text evidence="6">The sequence shown here is derived from an EMBL/GenBank/DDBJ whole genome shotgun (WGS) entry which is preliminary data.</text>
</comment>
<feature type="domain" description="SbsA Ig-like" evidence="3">
    <location>
        <begin position="609"/>
        <end position="719"/>
    </location>
</feature>
<dbReference type="InterPro" id="IPR029062">
    <property type="entry name" value="Class_I_gatase-like"/>
</dbReference>
<dbReference type="EMBL" id="JAXOJX010000051">
    <property type="protein sequence ID" value="MDZ5459799.1"/>
    <property type="molecule type" value="Genomic_DNA"/>
</dbReference>
<feature type="domain" description="N,N-dimethylformamidase beta subunit-like C-terminal" evidence="5">
    <location>
        <begin position="962"/>
        <end position="1362"/>
    </location>
</feature>
<proteinExistence type="predicted"/>
<evidence type="ECO:0000259" key="3">
    <source>
        <dbReference type="Pfam" id="PF13205"/>
    </source>
</evidence>
<feature type="chain" id="PRO_5045725970" evidence="2">
    <location>
        <begin position="25"/>
        <end position="1671"/>
    </location>
</feature>
<dbReference type="InterPro" id="IPR014756">
    <property type="entry name" value="Ig_E-set"/>
</dbReference>
<feature type="domain" description="DUF4082" evidence="4">
    <location>
        <begin position="1516"/>
        <end position="1663"/>
    </location>
</feature>
<dbReference type="Pfam" id="PF13313">
    <property type="entry name" value="DUF4082"/>
    <property type="match status" value="2"/>
</dbReference>
<organism evidence="6 7">
    <name type="scientific">Azohydromonas lata</name>
    <dbReference type="NCBI Taxonomy" id="45677"/>
    <lineage>
        <taxon>Bacteria</taxon>
        <taxon>Pseudomonadati</taxon>
        <taxon>Pseudomonadota</taxon>
        <taxon>Betaproteobacteria</taxon>
        <taxon>Burkholderiales</taxon>
        <taxon>Sphaerotilaceae</taxon>
        <taxon>Azohydromonas</taxon>
    </lineage>
</organism>
<name>A0ABU5ILN3_9BURK</name>
<feature type="domain" description="DUF4082" evidence="4">
    <location>
        <begin position="737"/>
        <end position="883"/>
    </location>
</feature>
<dbReference type="RefSeq" id="WP_322467443.1">
    <property type="nucleotide sequence ID" value="NZ_JAXOJX010000051.1"/>
</dbReference>